<evidence type="ECO:0000313" key="1">
    <source>
        <dbReference type="EMBL" id="GGX19116.1"/>
    </source>
</evidence>
<comment type="caution">
    <text evidence="1">The sequence shown here is derived from an EMBL/GenBank/DDBJ whole genome shotgun (WGS) entry which is preliminary data.</text>
</comment>
<evidence type="ECO:0000313" key="2">
    <source>
        <dbReference type="Proteomes" id="UP000601108"/>
    </source>
</evidence>
<dbReference type="AlphaFoldDB" id="A0A918JV84"/>
<dbReference type="RefSeq" id="WP_027412528.1">
    <property type="nucleotide sequence ID" value="NZ_BMWS01000012.1"/>
</dbReference>
<protein>
    <submittedName>
        <fullName evidence="1">Uncharacterized protein</fullName>
    </submittedName>
</protein>
<organism evidence="1 2">
    <name type="scientific">Aquimarina muelleri</name>
    <dbReference type="NCBI Taxonomy" id="279356"/>
    <lineage>
        <taxon>Bacteria</taxon>
        <taxon>Pseudomonadati</taxon>
        <taxon>Bacteroidota</taxon>
        <taxon>Flavobacteriia</taxon>
        <taxon>Flavobacteriales</taxon>
        <taxon>Flavobacteriaceae</taxon>
        <taxon>Aquimarina</taxon>
    </lineage>
</organism>
<sequence>MKINNYQKLSLLAINIQQQLNDGNINIDEAKRLFTTLYEEFKAQEVKDIKDEDVKLLNSFFIHKTKF</sequence>
<keyword evidence="2" id="KW-1185">Reference proteome</keyword>
<proteinExistence type="predicted"/>
<dbReference type="EMBL" id="BMWS01000012">
    <property type="protein sequence ID" value="GGX19116.1"/>
    <property type="molecule type" value="Genomic_DNA"/>
</dbReference>
<dbReference type="Proteomes" id="UP000601108">
    <property type="component" value="Unassembled WGS sequence"/>
</dbReference>
<gene>
    <name evidence="1" type="ORF">GCM10007384_20570</name>
</gene>
<reference evidence="1 2" key="1">
    <citation type="journal article" date="2014" name="Int. J. Syst. Evol. Microbiol.">
        <title>Complete genome sequence of Corynebacterium casei LMG S-19264T (=DSM 44701T), isolated from a smear-ripened cheese.</title>
        <authorList>
            <consortium name="US DOE Joint Genome Institute (JGI-PGF)"/>
            <person name="Walter F."/>
            <person name="Albersmeier A."/>
            <person name="Kalinowski J."/>
            <person name="Ruckert C."/>
        </authorList>
    </citation>
    <scope>NUCLEOTIDE SEQUENCE [LARGE SCALE GENOMIC DNA]</scope>
    <source>
        <strain evidence="1 2">KCTC 12285</strain>
    </source>
</reference>
<accession>A0A918JV84</accession>
<name>A0A918JV84_9FLAO</name>